<comment type="caution">
    <text evidence="3">The sequence shown here is derived from an EMBL/GenBank/DDBJ whole genome shotgun (WGS) entry which is preliminary data.</text>
</comment>
<evidence type="ECO:0000256" key="1">
    <source>
        <dbReference type="SAM" id="MobiDB-lite"/>
    </source>
</evidence>
<feature type="compositionally biased region" description="Low complexity" evidence="1">
    <location>
        <begin position="1304"/>
        <end position="1322"/>
    </location>
</feature>
<feature type="compositionally biased region" description="Basic and acidic residues" evidence="1">
    <location>
        <begin position="1222"/>
        <end position="1238"/>
    </location>
</feature>
<accession>A0A286UNL5</accession>
<feature type="region of interest" description="Disordered" evidence="1">
    <location>
        <begin position="1002"/>
        <end position="1048"/>
    </location>
</feature>
<feature type="compositionally biased region" description="Acidic residues" evidence="1">
    <location>
        <begin position="1012"/>
        <end position="1024"/>
    </location>
</feature>
<feature type="compositionally biased region" description="Polar residues" evidence="1">
    <location>
        <begin position="209"/>
        <end position="219"/>
    </location>
</feature>
<evidence type="ECO:0000259" key="2">
    <source>
        <dbReference type="Pfam" id="PF09444"/>
    </source>
</evidence>
<gene>
    <name evidence="3" type="ORF">PNOK_0377900</name>
</gene>
<feature type="compositionally biased region" description="Basic residues" evidence="1">
    <location>
        <begin position="598"/>
        <end position="607"/>
    </location>
</feature>
<organism evidence="3 4">
    <name type="scientific">Pyrrhoderma noxium</name>
    <dbReference type="NCBI Taxonomy" id="2282107"/>
    <lineage>
        <taxon>Eukaryota</taxon>
        <taxon>Fungi</taxon>
        <taxon>Dikarya</taxon>
        <taxon>Basidiomycota</taxon>
        <taxon>Agaricomycotina</taxon>
        <taxon>Agaricomycetes</taxon>
        <taxon>Hymenochaetales</taxon>
        <taxon>Hymenochaetaceae</taxon>
        <taxon>Pyrrhoderma</taxon>
    </lineage>
</organism>
<feature type="region of interest" description="Disordered" evidence="1">
    <location>
        <begin position="460"/>
        <end position="498"/>
    </location>
</feature>
<feature type="compositionally biased region" description="Low complexity" evidence="1">
    <location>
        <begin position="694"/>
        <end position="703"/>
    </location>
</feature>
<dbReference type="InterPro" id="IPR018564">
    <property type="entry name" value="Repl_chkpnt_MRC1_dom"/>
</dbReference>
<feature type="region of interest" description="Disordered" evidence="1">
    <location>
        <begin position="1093"/>
        <end position="1116"/>
    </location>
</feature>
<feature type="region of interest" description="Disordered" evidence="1">
    <location>
        <begin position="292"/>
        <end position="334"/>
    </location>
</feature>
<feature type="compositionally biased region" description="Acidic residues" evidence="1">
    <location>
        <begin position="563"/>
        <end position="580"/>
    </location>
</feature>
<dbReference type="Proteomes" id="UP000217199">
    <property type="component" value="Unassembled WGS sequence"/>
</dbReference>
<dbReference type="OrthoDB" id="3361281at2759"/>
<feature type="region of interest" description="Disordered" evidence="1">
    <location>
        <begin position="1221"/>
        <end position="1255"/>
    </location>
</feature>
<feature type="region of interest" description="Disordered" evidence="1">
    <location>
        <begin position="1"/>
        <end position="264"/>
    </location>
</feature>
<feature type="compositionally biased region" description="Basic and acidic residues" evidence="1">
    <location>
        <begin position="248"/>
        <end position="264"/>
    </location>
</feature>
<keyword evidence="4" id="KW-1185">Reference proteome</keyword>
<dbReference type="STRING" id="2282107.A0A286UNL5"/>
<evidence type="ECO:0000313" key="3">
    <source>
        <dbReference type="EMBL" id="PAV21152.1"/>
    </source>
</evidence>
<feature type="compositionally biased region" description="Polar residues" evidence="1">
    <location>
        <begin position="303"/>
        <end position="312"/>
    </location>
</feature>
<dbReference type="EMBL" id="NBII01000003">
    <property type="protein sequence ID" value="PAV21152.1"/>
    <property type="molecule type" value="Genomic_DNA"/>
</dbReference>
<feature type="compositionally biased region" description="Low complexity" evidence="1">
    <location>
        <begin position="38"/>
        <end position="52"/>
    </location>
</feature>
<protein>
    <recommendedName>
        <fullName evidence="2">DNA replication checkpoint mediator MRC1 domain-containing protein</fullName>
    </recommendedName>
</protein>
<dbReference type="InParanoid" id="A0A286UNL5"/>
<feature type="region of interest" description="Disordered" evidence="1">
    <location>
        <begin position="1301"/>
        <end position="1337"/>
    </location>
</feature>
<evidence type="ECO:0000313" key="4">
    <source>
        <dbReference type="Proteomes" id="UP000217199"/>
    </source>
</evidence>
<feature type="region of interest" description="Disordered" evidence="1">
    <location>
        <begin position="510"/>
        <end position="720"/>
    </location>
</feature>
<feature type="compositionally biased region" description="Acidic residues" evidence="1">
    <location>
        <begin position="1034"/>
        <end position="1043"/>
    </location>
</feature>
<proteinExistence type="predicted"/>
<reference evidence="3 4" key="1">
    <citation type="journal article" date="2017" name="Mol. Ecol.">
        <title>Comparative and population genomic landscape of Phellinus noxius: A hypervariable fungus causing root rot in trees.</title>
        <authorList>
            <person name="Chung C.L."/>
            <person name="Lee T.J."/>
            <person name="Akiba M."/>
            <person name="Lee H.H."/>
            <person name="Kuo T.H."/>
            <person name="Liu D."/>
            <person name="Ke H.M."/>
            <person name="Yokoi T."/>
            <person name="Roa M.B."/>
            <person name="Lu M.J."/>
            <person name="Chang Y.Y."/>
            <person name="Ann P.J."/>
            <person name="Tsai J.N."/>
            <person name="Chen C.Y."/>
            <person name="Tzean S.S."/>
            <person name="Ota Y."/>
            <person name="Hattori T."/>
            <person name="Sahashi N."/>
            <person name="Liou R.F."/>
            <person name="Kikuchi T."/>
            <person name="Tsai I.J."/>
        </authorList>
    </citation>
    <scope>NUCLEOTIDE SEQUENCE [LARGE SCALE GENOMIC DNA]</scope>
    <source>
        <strain evidence="3 4">FFPRI411160</strain>
    </source>
</reference>
<feature type="compositionally biased region" description="Basic and acidic residues" evidence="1">
    <location>
        <begin position="90"/>
        <end position="102"/>
    </location>
</feature>
<dbReference type="Pfam" id="PF09444">
    <property type="entry name" value="MRC1"/>
    <property type="match status" value="1"/>
</dbReference>
<feature type="compositionally biased region" description="Basic and acidic residues" evidence="1">
    <location>
        <begin position="476"/>
        <end position="488"/>
    </location>
</feature>
<feature type="domain" description="DNA replication checkpoint mediator MRC1" evidence="2">
    <location>
        <begin position="1005"/>
        <end position="1149"/>
    </location>
</feature>
<sequence length="1403" mass="155821">MDASRDDLTRVEDTTHEPVARAKRTYGRKKDAIDTPDDTTSTSRSSLRTRLSLIRDTRSASNSPVDASNYFGIADDLAAIDKQFDEEETDPMKGSRARETRSGDSSSTKSLSTEDDSNSAADESILSAMAPPLTSSQSEPPSPGPVSPIRGLLARQKRNDNDDNAEASNKAVNNFKLPAKKTSRQVVIPPSSDPEQEDESDALPDASGDASTTRQQNVLEVSPVLENKSRRRSTVPKEPNNKIKKLSKKEENESRKIHARHMAEQKVAITKRTSKRTIRDFLLDIAKPHASGKGKLVAPVSSDPIQDFSSPSLVADPMSSSPNPDPPVPHGISDEEMFSIPDLLQPKSAEKRDSEVVEQRRKSLALAKQRAIESMENEEFQSDASDEDLELVIEEKSPRKNKRATDYEKRLANVAGFRPGKQSISDELDGSQGDRAIKLAAKSAFSDVNRRSSVALDHRDLQNMIRSKAIKQSKQLTREKEEEWESRGGRSLAKHRSGKLVIEDIAKHLIERTGGDDDNNGKPLIAESESDHNGSEEEDEDWRPEERGSASPKVRPARRAEREEEFDGELGSASEDETVQDENLRSAADTEELDNPNHRRRQPRSSIKRAIMLDSDEENENSQGRILVHETSLVLDDSSQSRGFESSEGEENKENDNRLAFENGEDKENIAVSPRGLVRSQSGIRQPSIFDLGSSASRFSMSPSPSPCRPLRAKKSDDDTFLVRSPPNVITFGSPKANWVLSSATSPGTLQPAFGEIGGGGFSQFFNDGEGVFPLSGGRTPKNPLKTTFMSPGDGALPLQSSFEPRPLKAANFSDEFLMGTQDAESLGRSKRPMIDGDISLTLDVKLQPALDVTTQQRREAESVFEKDQEDLVLVETSDSINSKRKNEKELYVNEIGMLTQTRPEDSTPLIYRTWTPSQKQAAFLGSQATVPPSTTRQPLSTLSFTTDETPLISRLSRLRKGKERDLLLLDDDNDDGIDVGPLSTNAFTKLLEAAKKKHKKEKRKLGKSEFVEGEAQESDEDELLGFGGGKKEEEEDSDDDDPNAVVENLVDDATLNAEQLAEDKVLEKVKEQLEEEDAALQKYHQAAVEGKYRTKRRGGGLAMSDSDSDFEDDDEARRLRRRMNKRRRIEGDTLEALAKNEKTRAFYDAYQRDVLEDDNEDFAHLEHDDMDMLEEDDENEPPETVSAADIRDQLREAARNNKGKEKLRIFNPEDVNWAESRTSDDEFDVKEVEDKPKQSTRRKPLFGQSEVPDFDETLPRKVSKLDDVQAAQLAAWRKEQSGRDLGTGGIRGAITVTGHGMKNHSNSNHNIRSSNNSVSSNGTRLMSTRGGGDQHPLRRKVTKTASVLASVTICSISILPPSLLSFFHLCIFYTIPPYIRHSFDEHCILLLCCYSAALLPPS</sequence>
<feature type="compositionally biased region" description="Basic and acidic residues" evidence="1">
    <location>
        <begin position="1"/>
        <end position="20"/>
    </location>
</feature>
<feature type="compositionally biased region" description="Basic and acidic residues" evidence="1">
    <location>
        <begin position="650"/>
        <end position="669"/>
    </location>
</feature>
<name>A0A286UNL5_9AGAM</name>